<feature type="transmembrane region" description="Helical" evidence="8">
    <location>
        <begin position="403"/>
        <end position="424"/>
    </location>
</feature>
<feature type="transmembrane region" description="Helical" evidence="8">
    <location>
        <begin position="244"/>
        <end position="266"/>
    </location>
</feature>
<feature type="transmembrane region" description="Helical" evidence="8">
    <location>
        <begin position="178"/>
        <end position="197"/>
    </location>
</feature>
<protein>
    <submittedName>
        <fullName evidence="10">Formate hydrogenlyase subunit 3/multisubunit Na+/H+ antiporter MnhD subunit</fullName>
    </submittedName>
</protein>
<dbReference type="InterPro" id="IPR003918">
    <property type="entry name" value="NADH_UbQ_OxRdtase"/>
</dbReference>
<evidence type="ECO:0000256" key="3">
    <source>
        <dbReference type="ARBA" id="ARBA00022475"/>
    </source>
</evidence>
<name>A0A369CFE1_9GAMM</name>
<evidence type="ECO:0000259" key="9">
    <source>
        <dbReference type="Pfam" id="PF00361"/>
    </source>
</evidence>
<evidence type="ECO:0000313" key="11">
    <source>
        <dbReference type="Proteomes" id="UP000252707"/>
    </source>
</evidence>
<feature type="transmembrane region" description="Helical" evidence="8">
    <location>
        <begin position="61"/>
        <end position="81"/>
    </location>
</feature>
<dbReference type="InterPro" id="IPR001750">
    <property type="entry name" value="ND/Mrp_TM"/>
</dbReference>
<feature type="transmembrane region" description="Helical" evidence="8">
    <location>
        <begin position="116"/>
        <end position="132"/>
    </location>
</feature>
<evidence type="ECO:0000256" key="6">
    <source>
        <dbReference type="ARBA" id="ARBA00023136"/>
    </source>
</evidence>
<feature type="transmembrane region" description="Helical" evidence="8">
    <location>
        <begin position="513"/>
        <end position="532"/>
    </location>
</feature>
<organism evidence="10 11">
    <name type="scientific">Thioalbus denitrificans</name>
    <dbReference type="NCBI Taxonomy" id="547122"/>
    <lineage>
        <taxon>Bacteria</taxon>
        <taxon>Pseudomonadati</taxon>
        <taxon>Pseudomonadota</taxon>
        <taxon>Gammaproteobacteria</taxon>
        <taxon>Chromatiales</taxon>
        <taxon>Ectothiorhodospiraceae</taxon>
        <taxon>Thioalbus</taxon>
    </lineage>
</organism>
<dbReference type="Pfam" id="PF00361">
    <property type="entry name" value="Proton_antipo_M"/>
    <property type="match status" value="1"/>
</dbReference>
<reference evidence="10 11" key="1">
    <citation type="submission" date="2018-07" db="EMBL/GenBank/DDBJ databases">
        <title>Genomic Encyclopedia of Type Strains, Phase IV (KMG-IV): sequencing the most valuable type-strain genomes for metagenomic binning, comparative biology and taxonomic classification.</title>
        <authorList>
            <person name="Goeker M."/>
        </authorList>
    </citation>
    <scope>NUCLEOTIDE SEQUENCE [LARGE SCALE GENOMIC DNA]</scope>
    <source>
        <strain evidence="10 11">DSM 26407</strain>
    </source>
</reference>
<proteinExistence type="inferred from homology"/>
<keyword evidence="10" id="KW-0456">Lyase</keyword>
<evidence type="ECO:0000256" key="4">
    <source>
        <dbReference type="ARBA" id="ARBA00022692"/>
    </source>
</evidence>
<sequence length="534" mass="54236">MTATLLLAWLVPWLAIPWARGRGGPVPAAALPALAAALLLPADVALDLPWLLLGVSLGLDPGGRILLLAGALVWLAAAAMARDTLSGPRAGRFRTFFLLAMGGNFLLLLAQDALTFYLGYAVMGLSAYGLVAHRPWARRAARVYLAWTLVGEVALFTALVLLAAGAGGFDFATLRSGAPGPAALVLLLFAIGIKLAAPGLHHWMPLAYPAAPAAGAAALAGTMINAGVLGLLRFLPLGGATLAGWGTALVGIGLVAAFYGVAAGLLQRRPGVVLAYSSMSQMGVLTTALGLALAEPAAAAPLAAAVTLYAAHHGLAKGGLFLGLGLRRRGVPWTLPGLALLALALAGAPLTSGAAAKAVLKEALPPEWSGLVLVLALGSVATTLLMVRFLWLVRRPPAVRRPAPPLACSAWAALLGLVALFPLLAGTWGASLSAAGSLALGLGLAALALRVAAGRRLPRILRLPPGDLPELALRALVRLPAPRLPGPPISGAGLRAAGKWLIVQETGPGLRRWPVAGALWLALGGLLLWLAAGG</sequence>
<dbReference type="PANTHER" id="PTHR42703:SF1">
    <property type="entry name" value="NA(+)_H(+) ANTIPORTER SUBUNIT D1"/>
    <property type="match status" value="1"/>
</dbReference>
<feature type="transmembrane region" description="Helical" evidence="8">
    <location>
        <begin position="209"/>
        <end position="232"/>
    </location>
</feature>
<feature type="transmembrane region" description="Helical" evidence="8">
    <location>
        <begin position="93"/>
        <end position="110"/>
    </location>
</feature>
<dbReference type="PANTHER" id="PTHR42703">
    <property type="entry name" value="NADH DEHYDROGENASE"/>
    <property type="match status" value="1"/>
</dbReference>
<dbReference type="GO" id="GO:0005886">
    <property type="term" value="C:plasma membrane"/>
    <property type="evidence" value="ECO:0007669"/>
    <property type="project" value="UniProtKB-SubCell"/>
</dbReference>
<dbReference type="EMBL" id="QPJY01000001">
    <property type="protein sequence ID" value="RCX32770.1"/>
    <property type="molecule type" value="Genomic_DNA"/>
</dbReference>
<evidence type="ECO:0000256" key="8">
    <source>
        <dbReference type="SAM" id="Phobius"/>
    </source>
</evidence>
<feature type="transmembrane region" description="Helical" evidence="8">
    <location>
        <begin position="430"/>
        <end position="453"/>
    </location>
</feature>
<feature type="transmembrane region" description="Helical" evidence="8">
    <location>
        <begin position="144"/>
        <end position="166"/>
    </location>
</feature>
<comment type="subcellular location">
    <subcellularLocation>
        <location evidence="1">Cell membrane</location>
        <topology evidence="1">Multi-pass membrane protein</topology>
    </subcellularLocation>
    <subcellularLocation>
        <location evidence="7">Membrane</location>
        <topology evidence="7">Multi-pass membrane protein</topology>
    </subcellularLocation>
</comment>
<evidence type="ECO:0000256" key="1">
    <source>
        <dbReference type="ARBA" id="ARBA00004651"/>
    </source>
</evidence>
<comment type="caution">
    <text evidence="10">The sequence shown here is derived from an EMBL/GenBank/DDBJ whole genome shotgun (WGS) entry which is preliminary data.</text>
</comment>
<evidence type="ECO:0000256" key="5">
    <source>
        <dbReference type="ARBA" id="ARBA00022989"/>
    </source>
</evidence>
<comment type="similarity">
    <text evidence="2">Belongs to the CPA3 antiporters (TC 2.A.63) subunit D family.</text>
</comment>
<feature type="transmembrane region" description="Helical" evidence="8">
    <location>
        <begin position="368"/>
        <end position="391"/>
    </location>
</feature>
<evidence type="ECO:0000256" key="2">
    <source>
        <dbReference type="ARBA" id="ARBA00005346"/>
    </source>
</evidence>
<feature type="transmembrane region" description="Helical" evidence="8">
    <location>
        <begin position="273"/>
        <end position="294"/>
    </location>
</feature>
<keyword evidence="3" id="KW-1003">Cell membrane</keyword>
<accession>A0A369CFE1</accession>
<evidence type="ECO:0000313" key="10">
    <source>
        <dbReference type="EMBL" id="RCX32770.1"/>
    </source>
</evidence>
<dbReference type="AlphaFoldDB" id="A0A369CFE1"/>
<dbReference type="PRINTS" id="PR01437">
    <property type="entry name" value="NUOXDRDTASE4"/>
</dbReference>
<feature type="transmembrane region" description="Helical" evidence="8">
    <location>
        <begin position="338"/>
        <end position="356"/>
    </location>
</feature>
<keyword evidence="5 8" id="KW-1133">Transmembrane helix</keyword>
<gene>
    <name evidence="10" type="ORF">DFQ59_10168</name>
</gene>
<dbReference type="InterPro" id="IPR050586">
    <property type="entry name" value="CPA3_Na-H_Antiporter_D"/>
</dbReference>
<dbReference type="RefSeq" id="WP_114277681.1">
    <property type="nucleotide sequence ID" value="NZ_QPJY01000001.1"/>
</dbReference>
<keyword evidence="4 7" id="KW-0812">Transmembrane</keyword>
<dbReference type="GO" id="GO:0016829">
    <property type="term" value="F:lyase activity"/>
    <property type="evidence" value="ECO:0007669"/>
    <property type="project" value="UniProtKB-KW"/>
</dbReference>
<feature type="transmembrane region" description="Helical" evidence="8">
    <location>
        <begin position="300"/>
        <end position="326"/>
    </location>
</feature>
<keyword evidence="6 8" id="KW-0472">Membrane</keyword>
<keyword evidence="11" id="KW-1185">Reference proteome</keyword>
<dbReference type="GO" id="GO:0042773">
    <property type="term" value="P:ATP synthesis coupled electron transport"/>
    <property type="evidence" value="ECO:0007669"/>
    <property type="project" value="InterPro"/>
</dbReference>
<dbReference type="Proteomes" id="UP000252707">
    <property type="component" value="Unassembled WGS sequence"/>
</dbReference>
<evidence type="ECO:0000256" key="7">
    <source>
        <dbReference type="RuleBase" id="RU000320"/>
    </source>
</evidence>
<dbReference type="GO" id="GO:0008137">
    <property type="term" value="F:NADH dehydrogenase (ubiquinone) activity"/>
    <property type="evidence" value="ECO:0007669"/>
    <property type="project" value="InterPro"/>
</dbReference>
<feature type="domain" description="NADH:quinone oxidoreductase/Mrp antiporter transmembrane" evidence="9">
    <location>
        <begin position="110"/>
        <end position="326"/>
    </location>
</feature>
<dbReference type="OrthoDB" id="9768329at2"/>